<evidence type="ECO:0000259" key="1">
    <source>
        <dbReference type="PROSITE" id="PS50234"/>
    </source>
</evidence>
<dbReference type="Gene3D" id="3.40.50.410">
    <property type="entry name" value="von Willebrand factor, type A domain"/>
    <property type="match status" value="1"/>
</dbReference>
<dbReference type="SUPFAM" id="SSF53300">
    <property type="entry name" value="vWA-like"/>
    <property type="match status" value="1"/>
</dbReference>
<reference evidence="3" key="1">
    <citation type="submission" date="2022-11" db="UniProtKB">
        <authorList>
            <consortium name="WormBaseParasite"/>
        </authorList>
    </citation>
    <scope>IDENTIFICATION</scope>
</reference>
<keyword evidence="2" id="KW-1185">Reference proteome</keyword>
<dbReference type="InterPro" id="IPR002035">
    <property type="entry name" value="VWF_A"/>
</dbReference>
<dbReference type="AlphaFoldDB" id="A0A914PIX5"/>
<organism evidence="2 3">
    <name type="scientific">Panagrolaimus davidi</name>
    <dbReference type="NCBI Taxonomy" id="227884"/>
    <lineage>
        <taxon>Eukaryota</taxon>
        <taxon>Metazoa</taxon>
        <taxon>Ecdysozoa</taxon>
        <taxon>Nematoda</taxon>
        <taxon>Chromadorea</taxon>
        <taxon>Rhabditida</taxon>
        <taxon>Tylenchina</taxon>
        <taxon>Panagrolaimomorpha</taxon>
        <taxon>Panagrolaimoidea</taxon>
        <taxon>Panagrolaimidae</taxon>
        <taxon>Panagrolaimus</taxon>
    </lineage>
</organism>
<dbReference type="InterPro" id="IPR016186">
    <property type="entry name" value="C-type_lectin-like/link_sf"/>
</dbReference>
<dbReference type="SUPFAM" id="SSF56436">
    <property type="entry name" value="C-type lectin-like"/>
    <property type="match status" value="1"/>
</dbReference>
<name>A0A914PIX5_9BILA</name>
<dbReference type="InterPro" id="IPR016187">
    <property type="entry name" value="CTDL_fold"/>
</dbReference>
<dbReference type="Pfam" id="PF00092">
    <property type="entry name" value="VWA"/>
    <property type="match status" value="1"/>
</dbReference>
<evidence type="ECO:0000313" key="3">
    <source>
        <dbReference type="WBParaSite" id="PDA_v2.g14714.t1"/>
    </source>
</evidence>
<dbReference type="PROSITE" id="PS50234">
    <property type="entry name" value="VWFA"/>
    <property type="match status" value="1"/>
</dbReference>
<dbReference type="Proteomes" id="UP000887578">
    <property type="component" value="Unplaced"/>
</dbReference>
<dbReference type="SMART" id="SM00327">
    <property type="entry name" value="VWA"/>
    <property type="match status" value="1"/>
</dbReference>
<accession>A0A914PIX5</accession>
<proteinExistence type="predicted"/>
<dbReference type="WBParaSite" id="PDA_v2.g14714.t1">
    <property type="protein sequence ID" value="PDA_v2.g14714.t1"/>
    <property type="gene ID" value="PDA_v2.g14714"/>
</dbReference>
<dbReference type="InterPro" id="IPR036465">
    <property type="entry name" value="vWFA_dom_sf"/>
</dbReference>
<dbReference type="PANTHER" id="PTHR31024">
    <property type="entry name" value="C-TYPE LECTIN"/>
    <property type="match status" value="1"/>
</dbReference>
<evidence type="ECO:0000313" key="2">
    <source>
        <dbReference type="Proteomes" id="UP000887578"/>
    </source>
</evidence>
<dbReference type="PANTHER" id="PTHR31024:SF3">
    <property type="entry name" value="C-TYPE LECTIN-RELATED"/>
    <property type="match status" value="1"/>
</dbReference>
<sequence length="529" mass="57722">MSSVANIATLTNSILNSLLPQFNFNETYTAGISFGGGVSSSMYFNNYGDMWLDAAQASVTVIGLLPADLINVFETYDDQLLRSGRNYKKVLVLLTAVSDERQIQAALSYANNLMSDGVYIIVGALGANAASSSLYQLGNYAFNSTDFTLPSNVVIDNVCQFGGYTIFPPTEAPGSTITPTDPRSDAIGTACSTKTKMAWLDIVFVIDISNAMGKTELHDLGIQLAGFMTKFNISQTGDHTTRASIITYATSATVRYGLQNVTTLNGVIQALLNLEKYFDPTDSGVDAREVPVVIFTASAYNKNGFDGADNAAKRLRADGVFIFAIDYDKTGYIAPLLQDIATEGYYYKADQNNIFKTLPFALTQVNCYCPDDTLQFRTFNSSSMTYTSYANCISGTDVSGIPLVITATNCDINNNSVLAAVTSREKLDFITDRIIPNPTQLNKSKEFIVGGHLSDNGDGQWMWYDFDKSSYPFGNFPSINVKSSEDTNSFYQKGYGFSFNLTSMASDDAKPYVCESRACDAENFCVRKN</sequence>
<feature type="domain" description="VWFA" evidence="1">
    <location>
        <begin position="201"/>
        <end position="277"/>
    </location>
</feature>
<protein>
    <submittedName>
        <fullName evidence="3">VWFA domain-containing protein</fullName>
    </submittedName>
</protein>
<dbReference type="Gene3D" id="3.10.100.10">
    <property type="entry name" value="Mannose-Binding Protein A, subunit A"/>
    <property type="match status" value="1"/>
</dbReference>